<dbReference type="Pfam" id="PF14226">
    <property type="entry name" value="DIOX_N"/>
    <property type="match status" value="1"/>
</dbReference>
<name>A0A4Z1KEL1_9HELO</name>
<dbReference type="STRING" id="87229.A0A4Z1KEL1"/>
<proteinExistence type="predicted"/>
<evidence type="ECO:0000313" key="2">
    <source>
        <dbReference type="EMBL" id="TGO83878.1"/>
    </source>
</evidence>
<dbReference type="OrthoDB" id="288590at2759"/>
<gene>
    <name evidence="2" type="ORF">BPOR_0580g00070</name>
</gene>
<dbReference type="InterPro" id="IPR027443">
    <property type="entry name" value="IPNS-like_sf"/>
</dbReference>
<dbReference type="SUPFAM" id="SSF51197">
    <property type="entry name" value="Clavaminate synthase-like"/>
    <property type="match status" value="1"/>
</dbReference>
<dbReference type="Proteomes" id="UP000297280">
    <property type="component" value="Unassembled WGS sequence"/>
</dbReference>
<feature type="domain" description="Non-haem dioxygenase N-terminal" evidence="1">
    <location>
        <begin position="11"/>
        <end position="109"/>
    </location>
</feature>
<organism evidence="2 3">
    <name type="scientific">Botrytis porri</name>
    <dbReference type="NCBI Taxonomy" id="87229"/>
    <lineage>
        <taxon>Eukaryota</taxon>
        <taxon>Fungi</taxon>
        <taxon>Dikarya</taxon>
        <taxon>Ascomycota</taxon>
        <taxon>Pezizomycotina</taxon>
        <taxon>Leotiomycetes</taxon>
        <taxon>Helotiales</taxon>
        <taxon>Sclerotiniaceae</taxon>
        <taxon>Botrytis</taxon>
    </lineage>
</organism>
<keyword evidence="3" id="KW-1185">Reference proteome</keyword>
<dbReference type="InterPro" id="IPR026992">
    <property type="entry name" value="DIOX_N"/>
</dbReference>
<dbReference type="Gene3D" id="2.60.120.330">
    <property type="entry name" value="B-lactam Antibiotic, Isopenicillin N Synthase, Chain"/>
    <property type="match status" value="1"/>
</dbReference>
<evidence type="ECO:0000259" key="1">
    <source>
        <dbReference type="Pfam" id="PF14226"/>
    </source>
</evidence>
<evidence type="ECO:0000313" key="3">
    <source>
        <dbReference type="Proteomes" id="UP000297280"/>
    </source>
</evidence>
<accession>A0A4Z1KEL1</accession>
<reference evidence="2 3" key="1">
    <citation type="submission" date="2017-12" db="EMBL/GenBank/DDBJ databases">
        <title>Comparative genomics of Botrytis spp.</title>
        <authorList>
            <person name="Valero-Jimenez C.A."/>
            <person name="Tapia P."/>
            <person name="Veloso J."/>
            <person name="Silva-Moreno E."/>
            <person name="Staats M."/>
            <person name="Valdes J.H."/>
            <person name="Van Kan J.A.L."/>
        </authorList>
    </citation>
    <scope>NUCLEOTIDE SEQUENCE [LARGE SCALE GENOMIC DNA]</scope>
    <source>
        <strain evidence="2 3">MUCL3349</strain>
    </source>
</reference>
<dbReference type="AlphaFoldDB" id="A0A4Z1KEL1"/>
<dbReference type="EMBL" id="PQXO01000579">
    <property type="protein sequence ID" value="TGO83878.1"/>
    <property type="molecule type" value="Genomic_DNA"/>
</dbReference>
<sequence>MISEDNLPVLIVDLSSFTCGGDLGWRRRAAKELAEKERTNGSAGISDHGISSDTLEEAITLVKKLFDLPYHDIVKAPYPDGLFPHRGYSEMGREKGAAKTATETYNELEEETYLNASDYKTCSYEIGSEKNKLQHSIWLPEEVIPGFRKDTLDLF</sequence>
<comment type="caution">
    <text evidence="2">The sequence shown here is derived from an EMBL/GenBank/DDBJ whole genome shotgun (WGS) entry which is preliminary data.</text>
</comment>
<protein>
    <recommendedName>
        <fullName evidence="1">Non-haem dioxygenase N-terminal domain-containing protein</fullName>
    </recommendedName>
</protein>